<accession>A0A8H6AED8</accession>
<dbReference type="Proteomes" id="UP000541154">
    <property type="component" value="Unassembled WGS sequence"/>
</dbReference>
<feature type="region of interest" description="Disordered" evidence="1">
    <location>
        <begin position="363"/>
        <end position="406"/>
    </location>
</feature>
<feature type="region of interest" description="Disordered" evidence="1">
    <location>
        <begin position="844"/>
        <end position="871"/>
    </location>
</feature>
<dbReference type="EMBL" id="SPNV01000010">
    <property type="protein sequence ID" value="KAF5866289.1"/>
    <property type="molecule type" value="Genomic_DNA"/>
</dbReference>
<feature type="region of interest" description="Disordered" evidence="1">
    <location>
        <begin position="169"/>
        <end position="242"/>
    </location>
</feature>
<evidence type="ECO:0000256" key="1">
    <source>
        <dbReference type="SAM" id="MobiDB-lite"/>
    </source>
</evidence>
<protein>
    <recommendedName>
        <fullName evidence="4">F-box domain protein</fullName>
    </recommendedName>
</protein>
<organism evidence="2 3">
    <name type="scientific">Petromyces alliaceus</name>
    <name type="common">Aspergillus alliaceus</name>
    <dbReference type="NCBI Taxonomy" id="209559"/>
    <lineage>
        <taxon>Eukaryota</taxon>
        <taxon>Fungi</taxon>
        <taxon>Dikarya</taxon>
        <taxon>Ascomycota</taxon>
        <taxon>Pezizomycotina</taxon>
        <taxon>Eurotiomycetes</taxon>
        <taxon>Eurotiomycetidae</taxon>
        <taxon>Eurotiales</taxon>
        <taxon>Aspergillaceae</taxon>
        <taxon>Aspergillus</taxon>
        <taxon>Aspergillus subgen. Circumdati</taxon>
    </lineage>
</organism>
<feature type="compositionally biased region" description="Polar residues" evidence="1">
    <location>
        <begin position="220"/>
        <end position="232"/>
    </location>
</feature>
<evidence type="ECO:0008006" key="4">
    <source>
        <dbReference type="Google" id="ProtNLM"/>
    </source>
</evidence>
<evidence type="ECO:0000313" key="3">
    <source>
        <dbReference type="Proteomes" id="UP000541154"/>
    </source>
</evidence>
<reference evidence="2 3" key="1">
    <citation type="submission" date="2019-04" db="EMBL/GenBank/DDBJ databases">
        <title>Aspergillus burnettii sp. nov., novel species from soil in southeast Queensland.</title>
        <authorList>
            <person name="Gilchrist C.L.M."/>
            <person name="Pitt J.I."/>
            <person name="Lange L."/>
            <person name="Lacey H.J."/>
            <person name="Vuong D."/>
            <person name="Midgley D.J."/>
            <person name="Greenfield P."/>
            <person name="Bradbury M."/>
            <person name="Lacey E."/>
            <person name="Busk P.K."/>
            <person name="Pilgaard B."/>
            <person name="Chooi Y.H."/>
            <person name="Piggott A.M."/>
        </authorList>
    </citation>
    <scope>NUCLEOTIDE SEQUENCE [LARGE SCALE GENOMIC DNA]</scope>
    <source>
        <strain evidence="2 3">FRR 5400</strain>
    </source>
</reference>
<name>A0A8H6AED8_PETAA</name>
<feature type="compositionally biased region" description="Low complexity" evidence="1">
    <location>
        <begin position="848"/>
        <end position="861"/>
    </location>
</feature>
<evidence type="ECO:0000313" key="2">
    <source>
        <dbReference type="EMBL" id="KAF5866289.1"/>
    </source>
</evidence>
<dbReference type="AlphaFoldDB" id="A0A8H6AED8"/>
<feature type="compositionally biased region" description="Basic and acidic residues" evidence="1">
    <location>
        <begin position="374"/>
        <end position="389"/>
    </location>
</feature>
<sequence>MGILSSQAGLSSSAPGSYKTPVAAKREALAHGYASNVCWFDAEEDLGSEDGSISPVSDQSSLKSGTRWARFFPELSSHFSLVLPVSTITPATSLSSSETLPFNDPRRHAPDDVRQKVGCSWLSPNELDSASSCYSRRSSVSTLHSDSPGPASKSAITFSIFSPADAGIFDDPRSTRRARSRPLTKNLSAAELRDKPLPREPAIRMTPLSVRHPKRPDPPASTSGDGSISAVNSPAGEHQVNGRSALTVATQDLENNLAGITGYPDSPTIPLHILNEPLQTRDSPNVPLHIINEPLQISRGNMEMVPSRPAPQPPVDMRRKRKVEARDEGKSRRKNKSPFYFNLPGFSRKYSYLHSRSFSSPIMRAEAESSTARAQEDSDSKERRRKDDMAGLPRFPNPNQIQEPLSKSIERELRWQFPRLQIKETESVGQKGHEKEATAELKLMERAQNLEKTTSLANGQNHDTLYEKIFVSSTKITAPAPDDVSHKMHGAQAPEAIYELEGGVPEPSSKPIISDCQLASQMLANLPDKVVLSLLHQVCSLDDLFRFAIITKQFYHVFKQHELELIKSAVFTMSPPAWELREMSPPWSTEWQILVDPDTPVPEYTPALYLQRYAQDIYTLTQLKLLILTRCETFLRPETIRGLSGRDDARAGDIDEAFWRIWTFCRIFGCGKSREGDIVGQVDWLNGGVMAVSDDKHGSAASVTEPFGMYNVLFEPPSGFGRGNGGGLSNDQLYNMTEIWTCLGVLLQPIHGRCKEAREAGIFAGHQVAEHDNARAETVLEEWTYYILTLGPSAVLNMASIGPGGCAAAFRRAQLIGLTKWERSESGTSRSSFLKEAVSKAYKPRCDSPQQGSSQIPQGISRSFGHTTSPSAISSNAVRLQLENDRRRQAVYAEQLRNQRKQPQKAGCHSFADERPISKYSFIMSRLESIPYEQRPPLPSPATMESYVARAPNAQCPPKPLPIYQPQVRDPVDQAMDVMVRELGFKEDDAKWALKITDTGEGINANAAVSLLLREHQNFQRNDNVVSMRAYRSNSLLSSVISSPESMNSVWRWA</sequence>
<feature type="region of interest" description="Disordered" evidence="1">
    <location>
        <begin position="303"/>
        <end position="338"/>
    </location>
</feature>
<proteinExistence type="predicted"/>
<gene>
    <name evidence="2" type="ORF">ETB97_000253</name>
</gene>
<keyword evidence="3" id="KW-1185">Reference proteome</keyword>
<feature type="region of interest" description="Disordered" evidence="1">
    <location>
        <begin position="92"/>
        <end position="111"/>
    </location>
</feature>
<feature type="compositionally biased region" description="Basic and acidic residues" evidence="1">
    <location>
        <begin position="191"/>
        <end position="202"/>
    </location>
</feature>
<comment type="caution">
    <text evidence="2">The sequence shown here is derived from an EMBL/GenBank/DDBJ whole genome shotgun (WGS) entry which is preliminary data.</text>
</comment>